<dbReference type="GO" id="GO:0005886">
    <property type="term" value="C:plasma membrane"/>
    <property type="evidence" value="ECO:0007669"/>
    <property type="project" value="TreeGrafter"/>
</dbReference>
<evidence type="ECO:0000259" key="13">
    <source>
        <dbReference type="PROSITE" id="PS50885"/>
    </source>
</evidence>
<sequence length="425" mass="45694">MVRKWLLQFEWLLRSSTLRLAALLSAIFALGFVVAIFVALTLGQRALEQRVDATLTVLAQGSGVAQTRVDGAGMIRRPVHDLAGLPEPFRRAVERGGGTLDLDDDLMGSDKWRVMVASDNDGRPTMVAVSVEDSADAQELLASILWTTAGIVIALTLAIGVWMGLLAQRRLARINRTLGQLAAGDLSARTVHSQAKDDLDDMSHNLNQTASELERLVSQTRRLSASIAHDLRTPLARLRAQLEMLPEGDGRAAALEEASRLSDIFDTIMRVARIEAGQGREGFEHVSLDELAQDMAETFGPVVEDEGKTLNLEIASSATVQADRAMLVQALANLIQNALVHGGEQITVFVDGYSLGVADNGAGVEPAQFSKIIEPMVRLDAARGTPGSGLGLALVKAVADRHGAKLNLAMHNPHGLRVTLNFTQM</sequence>
<evidence type="ECO:0000256" key="1">
    <source>
        <dbReference type="ARBA" id="ARBA00000085"/>
    </source>
</evidence>
<evidence type="ECO:0000256" key="8">
    <source>
        <dbReference type="ARBA" id="ARBA00022989"/>
    </source>
</evidence>
<dbReference type="Gene3D" id="1.10.287.130">
    <property type="match status" value="1"/>
</dbReference>
<dbReference type="InterPro" id="IPR003661">
    <property type="entry name" value="HisK_dim/P_dom"/>
</dbReference>
<keyword evidence="5" id="KW-0808">Transferase</keyword>
<dbReference type="InterPro" id="IPR004358">
    <property type="entry name" value="Sig_transdc_His_kin-like_C"/>
</dbReference>
<name>A0A1M7C9R3_9RHOB</name>
<gene>
    <name evidence="14" type="ORF">SAMN05443432_10273</name>
</gene>
<evidence type="ECO:0000256" key="3">
    <source>
        <dbReference type="ARBA" id="ARBA00012438"/>
    </source>
</evidence>
<dbReference type="Gene3D" id="3.30.565.10">
    <property type="entry name" value="Histidine kinase-like ATPase, C-terminal domain"/>
    <property type="match status" value="1"/>
</dbReference>
<dbReference type="Gene3D" id="6.10.340.10">
    <property type="match status" value="1"/>
</dbReference>
<dbReference type="InterPro" id="IPR036890">
    <property type="entry name" value="HATPase_C_sf"/>
</dbReference>
<accession>A0A1M7C9R3</accession>
<evidence type="ECO:0000256" key="9">
    <source>
        <dbReference type="ARBA" id="ARBA00023012"/>
    </source>
</evidence>
<dbReference type="GO" id="GO:0000155">
    <property type="term" value="F:phosphorelay sensor kinase activity"/>
    <property type="evidence" value="ECO:0007669"/>
    <property type="project" value="InterPro"/>
</dbReference>
<dbReference type="InterPro" id="IPR005467">
    <property type="entry name" value="His_kinase_dom"/>
</dbReference>
<dbReference type="PANTHER" id="PTHR45436:SF8">
    <property type="entry name" value="HISTIDINE KINASE"/>
    <property type="match status" value="1"/>
</dbReference>
<proteinExistence type="predicted"/>
<dbReference type="EC" id="2.7.13.3" evidence="3"/>
<dbReference type="Proteomes" id="UP000322545">
    <property type="component" value="Unassembled WGS sequence"/>
</dbReference>
<keyword evidence="10 11" id="KW-0472">Membrane</keyword>
<dbReference type="SUPFAM" id="SSF158472">
    <property type="entry name" value="HAMP domain-like"/>
    <property type="match status" value="1"/>
</dbReference>
<keyword evidence="4" id="KW-0597">Phosphoprotein</keyword>
<protein>
    <recommendedName>
        <fullName evidence="3">histidine kinase</fullName>
        <ecNumber evidence="3">2.7.13.3</ecNumber>
    </recommendedName>
</protein>
<dbReference type="PROSITE" id="PS50885">
    <property type="entry name" value="HAMP"/>
    <property type="match status" value="1"/>
</dbReference>
<keyword evidence="6 11" id="KW-0812">Transmembrane</keyword>
<feature type="domain" description="HAMP" evidence="13">
    <location>
        <begin position="165"/>
        <end position="218"/>
    </location>
</feature>
<dbReference type="SMART" id="SM00388">
    <property type="entry name" value="HisKA"/>
    <property type="match status" value="1"/>
</dbReference>
<evidence type="ECO:0000313" key="14">
    <source>
        <dbReference type="EMBL" id="SHL63609.1"/>
    </source>
</evidence>
<keyword evidence="9" id="KW-0902">Two-component regulatory system</keyword>
<dbReference type="SMART" id="SM00304">
    <property type="entry name" value="HAMP"/>
    <property type="match status" value="1"/>
</dbReference>
<organism evidence="14 15">
    <name type="scientific">Roseovarius litoreus</name>
    <dbReference type="NCBI Taxonomy" id="1155722"/>
    <lineage>
        <taxon>Bacteria</taxon>
        <taxon>Pseudomonadati</taxon>
        <taxon>Pseudomonadota</taxon>
        <taxon>Alphaproteobacteria</taxon>
        <taxon>Rhodobacterales</taxon>
        <taxon>Roseobacteraceae</taxon>
        <taxon>Roseovarius</taxon>
    </lineage>
</organism>
<keyword evidence="7 14" id="KW-0418">Kinase</keyword>
<comment type="subcellular location">
    <subcellularLocation>
        <location evidence="2">Membrane</location>
    </subcellularLocation>
</comment>
<dbReference type="Pfam" id="PF00512">
    <property type="entry name" value="HisKA"/>
    <property type="match status" value="1"/>
</dbReference>
<dbReference type="PRINTS" id="PR00344">
    <property type="entry name" value="BCTRLSENSOR"/>
</dbReference>
<dbReference type="CDD" id="cd00075">
    <property type="entry name" value="HATPase"/>
    <property type="match status" value="1"/>
</dbReference>
<evidence type="ECO:0000256" key="10">
    <source>
        <dbReference type="ARBA" id="ARBA00023136"/>
    </source>
</evidence>
<dbReference type="InterPro" id="IPR003594">
    <property type="entry name" value="HATPase_dom"/>
</dbReference>
<evidence type="ECO:0000256" key="5">
    <source>
        <dbReference type="ARBA" id="ARBA00022679"/>
    </source>
</evidence>
<evidence type="ECO:0000256" key="11">
    <source>
        <dbReference type="SAM" id="Phobius"/>
    </source>
</evidence>
<feature type="transmembrane region" description="Helical" evidence="11">
    <location>
        <begin position="20"/>
        <end position="42"/>
    </location>
</feature>
<dbReference type="SMART" id="SM00387">
    <property type="entry name" value="HATPase_c"/>
    <property type="match status" value="1"/>
</dbReference>
<evidence type="ECO:0000256" key="7">
    <source>
        <dbReference type="ARBA" id="ARBA00022777"/>
    </source>
</evidence>
<reference evidence="14 15" key="1">
    <citation type="submission" date="2016-11" db="EMBL/GenBank/DDBJ databases">
        <authorList>
            <person name="Varghese N."/>
            <person name="Submissions S."/>
        </authorList>
    </citation>
    <scope>NUCLEOTIDE SEQUENCE [LARGE SCALE GENOMIC DNA]</scope>
    <source>
        <strain evidence="14 15">DSM 28249</strain>
    </source>
</reference>
<evidence type="ECO:0000256" key="6">
    <source>
        <dbReference type="ARBA" id="ARBA00022692"/>
    </source>
</evidence>
<comment type="catalytic activity">
    <reaction evidence="1">
        <text>ATP + protein L-histidine = ADP + protein N-phospho-L-histidine.</text>
        <dbReference type="EC" id="2.7.13.3"/>
    </reaction>
</comment>
<dbReference type="InterPro" id="IPR036097">
    <property type="entry name" value="HisK_dim/P_sf"/>
</dbReference>
<keyword evidence="15" id="KW-1185">Reference proteome</keyword>
<dbReference type="Pfam" id="PF02518">
    <property type="entry name" value="HATPase_c"/>
    <property type="match status" value="1"/>
</dbReference>
<feature type="transmembrane region" description="Helical" evidence="11">
    <location>
        <begin position="144"/>
        <end position="167"/>
    </location>
</feature>
<evidence type="ECO:0000259" key="12">
    <source>
        <dbReference type="PROSITE" id="PS50109"/>
    </source>
</evidence>
<dbReference type="PROSITE" id="PS50109">
    <property type="entry name" value="HIS_KIN"/>
    <property type="match status" value="1"/>
</dbReference>
<dbReference type="InterPro" id="IPR050428">
    <property type="entry name" value="TCS_sensor_his_kinase"/>
</dbReference>
<feature type="domain" description="Histidine kinase" evidence="12">
    <location>
        <begin position="226"/>
        <end position="425"/>
    </location>
</feature>
<dbReference type="PANTHER" id="PTHR45436">
    <property type="entry name" value="SENSOR HISTIDINE KINASE YKOH"/>
    <property type="match status" value="1"/>
</dbReference>
<evidence type="ECO:0000256" key="4">
    <source>
        <dbReference type="ARBA" id="ARBA00022553"/>
    </source>
</evidence>
<keyword evidence="8 11" id="KW-1133">Transmembrane helix</keyword>
<dbReference type="CDD" id="cd00082">
    <property type="entry name" value="HisKA"/>
    <property type="match status" value="1"/>
</dbReference>
<evidence type="ECO:0000256" key="2">
    <source>
        <dbReference type="ARBA" id="ARBA00004370"/>
    </source>
</evidence>
<dbReference type="SUPFAM" id="SSF47384">
    <property type="entry name" value="Homodimeric domain of signal transducing histidine kinase"/>
    <property type="match status" value="1"/>
</dbReference>
<dbReference type="InterPro" id="IPR003660">
    <property type="entry name" value="HAMP_dom"/>
</dbReference>
<dbReference type="AlphaFoldDB" id="A0A1M7C9R3"/>
<evidence type="ECO:0000313" key="15">
    <source>
        <dbReference type="Proteomes" id="UP000322545"/>
    </source>
</evidence>
<dbReference type="EMBL" id="FRCB01000002">
    <property type="protein sequence ID" value="SHL63609.1"/>
    <property type="molecule type" value="Genomic_DNA"/>
</dbReference>
<dbReference type="SUPFAM" id="SSF55874">
    <property type="entry name" value="ATPase domain of HSP90 chaperone/DNA topoisomerase II/histidine kinase"/>
    <property type="match status" value="1"/>
</dbReference>